<dbReference type="InterPro" id="IPR002912">
    <property type="entry name" value="ACT_dom"/>
</dbReference>
<proteinExistence type="predicted"/>
<name>U5D7Z0_AMBTC</name>
<evidence type="ECO:0000256" key="2">
    <source>
        <dbReference type="RuleBase" id="RU369043"/>
    </source>
</evidence>
<dbReference type="PANTHER" id="PTHR31096:SF7">
    <property type="entry name" value="ACT DOMAIN-CONTAINING PROTEIN ACR1"/>
    <property type="match status" value="1"/>
</dbReference>
<dbReference type="eggNOG" id="ENOG502QQHS">
    <property type="taxonomic scope" value="Eukaryota"/>
</dbReference>
<dbReference type="STRING" id="13333.U5D7Z0"/>
<comment type="function">
    <text evidence="2">Binds amino acids.</text>
</comment>
<evidence type="ECO:0000259" key="3">
    <source>
        <dbReference type="PROSITE" id="PS51671"/>
    </source>
</evidence>
<dbReference type="Gene3D" id="3.30.70.260">
    <property type="match status" value="2"/>
</dbReference>
<reference evidence="5" key="1">
    <citation type="journal article" date="2013" name="Science">
        <title>The Amborella genome and the evolution of flowering plants.</title>
        <authorList>
            <consortium name="Amborella Genome Project"/>
        </authorList>
    </citation>
    <scope>NUCLEOTIDE SEQUENCE [LARGE SCALE GENOMIC DNA]</scope>
</reference>
<organism evidence="4 5">
    <name type="scientific">Amborella trichopoda</name>
    <dbReference type="NCBI Taxonomy" id="13333"/>
    <lineage>
        <taxon>Eukaryota</taxon>
        <taxon>Viridiplantae</taxon>
        <taxon>Streptophyta</taxon>
        <taxon>Embryophyta</taxon>
        <taxon>Tracheophyta</taxon>
        <taxon>Spermatophyta</taxon>
        <taxon>Magnoliopsida</taxon>
        <taxon>Amborellales</taxon>
        <taxon>Amborellaceae</taxon>
        <taxon>Amborella</taxon>
    </lineage>
</organism>
<dbReference type="Gramene" id="ERN18569">
    <property type="protein sequence ID" value="ERN18569"/>
    <property type="gene ID" value="AMTR_s00065p00123930"/>
</dbReference>
<dbReference type="OMA" id="NDAYQDC"/>
<dbReference type="InterPro" id="IPR045865">
    <property type="entry name" value="ACT-like_dom_sf"/>
</dbReference>
<accession>U5D7Z0</accession>
<evidence type="ECO:0000256" key="1">
    <source>
        <dbReference type="ARBA" id="ARBA00022737"/>
    </source>
</evidence>
<keyword evidence="5" id="KW-1185">Reference proteome</keyword>
<dbReference type="EMBL" id="KI392088">
    <property type="protein sequence ID" value="ERN18569.1"/>
    <property type="molecule type" value="Genomic_DNA"/>
</dbReference>
<sequence length="580" mass="63760">MERTYPYFDPEFESLIERIHPPRVCIDNDTCEGCTLVKVDSANKHGILLEMVQVLTDLDLLISKSYISSDGGWFMDVFHVTDQLGNKITDERLIHYIEQVLCARRGSGGAGEVKTCLGRIVSAESAPTDHGTALELTGPGRLGLLSEISAVLADLSCNVSSMQFWTHNGRMACIVHVADGDTGAPIEDDPERLACVREQLASVLGGTCTCGDRQGGLSRVERRLHQMMVAERDFEGGGEREVGRNRASVSVERCGEKGYSVVSVQSRDRPKLLLDTVCALTDMQYVVFHAAISSSGSQAVQEYYIRRTDGCPLDSEAEKQGVMKCIEAAIERRVSHGLRLDIRTVNRPGLLSAITRVLRENGLSVVRADVATRGGRALNSFYVCRADEAAIDAKTLDAIRQEIGPQAVLEVRRVPDSARPATATAKAPPEEKHAAKFSLGSLFWSHIERLSAQSGPKIESHFLAKKRGRRLGLAHEVPAQPSQPFFRGSGFCVMSSSQGWPGLELNFWALAYLTLSKYAKRLPICHEWNRFSRQISNALLSTLMWKLTAGMCGSSVENFSTNIDWRNDAPHPSDIKRLGG</sequence>
<dbReference type="AlphaFoldDB" id="U5D7Z0"/>
<keyword evidence="1 2" id="KW-0677">Repeat</keyword>
<dbReference type="PANTHER" id="PTHR31096">
    <property type="entry name" value="ACT DOMAIN-CONTAINING PROTEIN ACR4-RELATED"/>
    <property type="match status" value="1"/>
</dbReference>
<gene>
    <name evidence="4" type="ORF">AMTR_s00065p00123930</name>
</gene>
<protein>
    <recommendedName>
        <fullName evidence="2">ACT domain-containing protein ACR</fullName>
    </recommendedName>
    <alternativeName>
        <fullName evidence="2">Protein ACT DOMAIN REPEATS</fullName>
    </alternativeName>
</protein>
<evidence type="ECO:0000313" key="5">
    <source>
        <dbReference type="Proteomes" id="UP000017836"/>
    </source>
</evidence>
<dbReference type="PROSITE" id="PS51671">
    <property type="entry name" value="ACT"/>
    <property type="match status" value="2"/>
</dbReference>
<dbReference type="CDD" id="cd04895">
    <property type="entry name" value="ACT_ACR_1"/>
    <property type="match status" value="1"/>
</dbReference>
<dbReference type="Proteomes" id="UP000017836">
    <property type="component" value="Unassembled WGS sequence"/>
</dbReference>
<dbReference type="InterPro" id="IPR040217">
    <property type="entry name" value="ACR1-12"/>
</dbReference>
<dbReference type="GO" id="GO:0016597">
    <property type="term" value="F:amino acid binding"/>
    <property type="evidence" value="ECO:0007669"/>
    <property type="project" value="UniProtKB-UniRule"/>
</dbReference>
<feature type="domain" description="ACT" evidence="3">
    <location>
        <begin position="133"/>
        <end position="222"/>
    </location>
</feature>
<dbReference type="SUPFAM" id="SSF55021">
    <property type="entry name" value="ACT-like"/>
    <property type="match status" value="3"/>
</dbReference>
<feature type="domain" description="ACT" evidence="3">
    <location>
        <begin position="339"/>
        <end position="419"/>
    </location>
</feature>
<dbReference type="CDD" id="cd04897">
    <property type="entry name" value="ACT_ACR_3"/>
    <property type="match status" value="1"/>
</dbReference>
<evidence type="ECO:0000313" key="4">
    <source>
        <dbReference type="EMBL" id="ERN18569.1"/>
    </source>
</evidence>
<dbReference type="HOGENOM" id="CLU_031332_2_0_1"/>
<dbReference type="Pfam" id="PF01842">
    <property type="entry name" value="ACT"/>
    <property type="match status" value="1"/>
</dbReference>